<sequence length="76" mass="7911">MPSDLKRVLIAAALAAAAFNATAPASRVIDMPSAPALLAGADAAPRTFLAEHRPSRIRLGKCAGDEDIPFTNLLEI</sequence>
<evidence type="ECO:0000256" key="1">
    <source>
        <dbReference type="SAM" id="SignalP"/>
    </source>
</evidence>
<evidence type="ECO:0000313" key="5">
    <source>
        <dbReference type="Proteomes" id="UP000276029"/>
    </source>
</evidence>
<evidence type="ECO:0000313" key="2">
    <source>
        <dbReference type="EMBL" id="BBE33172.1"/>
    </source>
</evidence>
<evidence type="ECO:0000313" key="3">
    <source>
        <dbReference type="EMBL" id="RKS85537.1"/>
    </source>
</evidence>
<keyword evidence="1" id="KW-0732">Signal</keyword>
<dbReference type="KEGG" id="smic:SmB9_08300"/>
<organism evidence="2 4">
    <name type="scientific">Sphingosinicella microcystinivorans</name>
    <dbReference type="NCBI Taxonomy" id="335406"/>
    <lineage>
        <taxon>Bacteria</taxon>
        <taxon>Pseudomonadati</taxon>
        <taxon>Pseudomonadota</taxon>
        <taxon>Alphaproteobacteria</taxon>
        <taxon>Sphingomonadales</taxon>
        <taxon>Sphingosinicellaceae</taxon>
        <taxon>Sphingosinicella</taxon>
    </lineage>
</organism>
<evidence type="ECO:0000313" key="4">
    <source>
        <dbReference type="Proteomes" id="UP000275727"/>
    </source>
</evidence>
<reference evidence="3 5" key="2">
    <citation type="submission" date="2018-10" db="EMBL/GenBank/DDBJ databases">
        <title>Genomic Encyclopedia of Type Strains, Phase IV (KMG-IV): sequencing the most valuable type-strain genomes for metagenomic binning, comparative biology and taxonomic classification.</title>
        <authorList>
            <person name="Goeker M."/>
        </authorList>
    </citation>
    <scope>NUCLEOTIDE SEQUENCE [LARGE SCALE GENOMIC DNA]</scope>
    <source>
        <strain evidence="3 5">DSM 19791</strain>
    </source>
</reference>
<accession>A0AAD1D3I8</accession>
<dbReference type="AlphaFoldDB" id="A0AAD1D3I8"/>
<feature type="signal peptide" evidence="1">
    <location>
        <begin position="1"/>
        <end position="23"/>
    </location>
</feature>
<reference evidence="2 4" key="1">
    <citation type="submission" date="2018-06" db="EMBL/GenBank/DDBJ databases">
        <title>Complete Genome Sequence of the Microcystin-Degrading Bacterium Sphingosinicella microcystinivorans Strain B-9.</title>
        <authorList>
            <person name="Jin H."/>
            <person name="Nishizawa T."/>
            <person name="Guo Y."/>
            <person name="Nishizawa A."/>
            <person name="Park H."/>
            <person name="Kato H."/>
            <person name="Tsuji K."/>
            <person name="Harada K."/>
        </authorList>
    </citation>
    <scope>NUCLEOTIDE SEQUENCE [LARGE SCALE GENOMIC DNA]</scope>
    <source>
        <strain evidence="2 4">B9</strain>
    </source>
</reference>
<dbReference type="EMBL" id="AP018711">
    <property type="protein sequence ID" value="BBE33172.1"/>
    <property type="molecule type" value="Genomic_DNA"/>
</dbReference>
<dbReference type="Proteomes" id="UP000276029">
    <property type="component" value="Unassembled WGS sequence"/>
</dbReference>
<name>A0AAD1D3I8_SPHMI</name>
<dbReference type="EMBL" id="RBWX01000011">
    <property type="protein sequence ID" value="RKS85537.1"/>
    <property type="molecule type" value="Genomic_DNA"/>
</dbReference>
<keyword evidence="5" id="KW-1185">Reference proteome</keyword>
<proteinExistence type="predicted"/>
<dbReference type="Proteomes" id="UP000275727">
    <property type="component" value="Chromosome"/>
</dbReference>
<dbReference type="RefSeq" id="WP_121053368.1">
    <property type="nucleotide sequence ID" value="NZ_AP018711.1"/>
</dbReference>
<gene>
    <name evidence="3" type="ORF">DFR51_3457</name>
    <name evidence="2" type="ORF">SmB9_08300</name>
</gene>
<feature type="chain" id="PRO_5041921701" evidence="1">
    <location>
        <begin position="24"/>
        <end position="76"/>
    </location>
</feature>
<protein>
    <submittedName>
        <fullName evidence="2">Uncharacterized protein</fullName>
    </submittedName>
</protein>